<dbReference type="InterPro" id="IPR036038">
    <property type="entry name" value="Aminotransferase-like"/>
</dbReference>
<dbReference type="InterPro" id="IPR043132">
    <property type="entry name" value="BCAT-like_C"/>
</dbReference>
<evidence type="ECO:0000313" key="3">
    <source>
        <dbReference type="Proteomes" id="UP000004162"/>
    </source>
</evidence>
<dbReference type="GO" id="GO:0046820">
    <property type="term" value="F:4-amino-4-deoxychorismate synthase activity"/>
    <property type="evidence" value="ECO:0007669"/>
    <property type="project" value="TreeGrafter"/>
</dbReference>
<organism evidence="2 3">
    <name type="scientific">Chlorobium ferrooxidans DSM 13031</name>
    <dbReference type="NCBI Taxonomy" id="377431"/>
    <lineage>
        <taxon>Bacteria</taxon>
        <taxon>Pseudomonadati</taxon>
        <taxon>Chlorobiota</taxon>
        <taxon>Chlorobiia</taxon>
        <taxon>Chlorobiales</taxon>
        <taxon>Chlorobiaceae</taxon>
        <taxon>Chlorobium/Pelodictyon group</taxon>
        <taxon>Chlorobium</taxon>
    </lineage>
</organism>
<dbReference type="SUPFAM" id="SSF56752">
    <property type="entry name" value="D-aminoacid aminotransferase-like PLP-dependent enzymes"/>
    <property type="match status" value="1"/>
</dbReference>
<dbReference type="RefSeq" id="WP_006365630.1">
    <property type="nucleotide sequence ID" value="NZ_AASE01000002.1"/>
</dbReference>
<dbReference type="InterPro" id="IPR015890">
    <property type="entry name" value="Chorismate_C"/>
</dbReference>
<reference evidence="2 3" key="1">
    <citation type="submission" date="2006-07" db="EMBL/GenBank/DDBJ databases">
        <title>Annotation of the draft genome assembly of Chlorobium ferroxidans DSM 13031.</title>
        <authorList>
            <consortium name="US DOE Joint Genome Institute (JGI-ORNL)"/>
            <person name="Larimer F."/>
            <person name="Land M."/>
            <person name="Hauser L."/>
        </authorList>
    </citation>
    <scope>NUCLEOTIDE SEQUENCE [LARGE SCALE GENOMIC DNA]</scope>
    <source>
        <strain evidence="2 3">DSM 13031</strain>
    </source>
</reference>
<dbReference type="Pfam" id="PF00425">
    <property type="entry name" value="Chorismate_bind"/>
    <property type="match status" value="1"/>
</dbReference>
<dbReference type="InterPro" id="IPR001544">
    <property type="entry name" value="Aminotrans_IV"/>
</dbReference>
<dbReference type="PRINTS" id="PR00095">
    <property type="entry name" value="ANTSNTHASEI"/>
</dbReference>
<dbReference type="GO" id="GO:0009396">
    <property type="term" value="P:folic acid-containing compound biosynthetic process"/>
    <property type="evidence" value="ECO:0007669"/>
    <property type="project" value="InterPro"/>
</dbReference>
<dbReference type="InterPro" id="IPR005802">
    <property type="entry name" value="ADC_synth_comp_1"/>
</dbReference>
<dbReference type="Gene3D" id="3.20.10.10">
    <property type="entry name" value="D-amino Acid Aminotransferase, subunit A, domain 2"/>
    <property type="match status" value="1"/>
</dbReference>
<dbReference type="InterPro" id="IPR019999">
    <property type="entry name" value="Anth_synth_I-like"/>
</dbReference>
<dbReference type="Pfam" id="PF01063">
    <property type="entry name" value="Aminotran_4"/>
    <property type="match status" value="1"/>
</dbReference>
<name>Q0YTP8_9CHLB</name>
<dbReference type="NCBIfam" id="TIGR00553">
    <property type="entry name" value="pabB"/>
    <property type="match status" value="1"/>
</dbReference>
<comment type="caution">
    <text evidence="2">The sequence shown here is derived from an EMBL/GenBank/DDBJ whole genome shotgun (WGS) entry which is preliminary data.</text>
</comment>
<dbReference type="PANTHER" id="PTHR11236">
    <property type="entry name" value="AMINOBENZOATE/ANTHRANILATE SYNTHASE"/>
    <property type="match status" value="1"/>
</dbReference>
<protein>
    <submittedName>
        <fullName evidence="2">Para-aminobenzoate synthase, component I</fullName>
    </submittedName>
</protein>
<dbReference type="OrthoDB" id="9803598at2"/>
<feature type="domain" description="Chorismate-utilising enzyme C-terminal" evidence="1">
    <location>
        <begin position="154"/>
        <end position="406"/>
    </location>
</feature>
<evidence type="ECO:0000259" key="1">
    <source>
        <dbReference type="Pfam" id="PF00425"/>
    </source>
</evidence>
<gene>
    <name evidence="2" type="ORF">CferDRAFT_1859</name>
</gene>
<reference evidence="2 3" key="2">
    <citation type="submission" date="2006-07" db="EMBL/GenBank/DDBJ databases">
        <title>Sequencing of the draft genome and assembly of Chlorobium ferroxidans DSM 13031.</title>
        <authorList>
            <consortium name="US DOE Joint Genome Institute (JGI-PGF)"/>
            <person name="Copeland A."/>
            <person name="Lucas S."/>
            <person name="Lapidus A."/>
            <person name="Barry K."/>
            <person name="Glavina del Rio T."/>
            <person name="Dalin E."/>
            <person name="Tice H."/>
            <person name="Bruce D."/>
            <person name="Pitluck S."/>
            <person name="Richardson P."/>
        </authorList>
    </citation>
    <scope>NUCLEOTIDE SEQUENCE [LARGE SCALE GENOMIC DNA]</scope>
    <source>
        <strain evidence="2 3">DSM 13031</strain>
    </source>
</reference>
<dbReference type="Gene3D" id="3.30.470.10">
    <property type="match status" value="1"/>
</dbReference>
<dbReference type="AlphaFoldDB" id="Q0YTP8"/>
<dbReference type="EMBL" id="AASE01000002">
    <property type="protein sequence ID" value="EAT59852.1"/>
    <property type="molecule type" value="Genomic_DNA"/>
</dbReference>
<dbReference type="SUPFAM" id="SSF56322">
    <property type="entry name" value="ADC synthase"/>
    <property type="match status" value="1"/>
</dbReference>
<keyword evidence="3" id="KW-1185">Reference proteome</keyword>
<dbReference type="Gene3D" id="3.60.120.10">
    <property type="entry name" value="Anthranilate synthase"/>
    <property type="match status" value="1"/>
</dbReference>
<proteinExistence type="predicted"/>
<evidence type="ECO:0000313" key="2">
    <source>
        <dbReference type="EMBL" id="EAT59852.1"/>
    </source>
</evidence>
<accession>Q0YTP8</accession>
<dbReference type="GO" id="GO:0000162">
    <property type="term" value="P:L-tryptophan biosynthetic process"/>
    <property type="evidence" value="ECO:0007669"/>
    <property type="project" value="TreeGrafter"/>
</dbReference>
<dbReference type="PANTHER" id="PTHR11236:SF50">
    <property type="entry name" value="AMINODEOXYCHORISMATE SYNTHASE COMPONENT 1"/>
    <property type="match status" value="1"/>
</dbReference>
<dbReference type="InterPro" id="IPR043131">
    <property type="entry name" value="BCAT-like_N"/>
</dbReference>
<sequence>MFYKKKSLLLCSEGKGIATLEQLAALLSRDGSIWLESAFCNGDDGGARLFYDPLEIVELNSLSDIKPFFRRLEKKLDEGFFLAGLMSYEAGYGFEPAIFPDREANLPPSPLAWFGVYREPCRLSAEQVAQLFSESAGPGEAAGLFDLTFNLSGEQYTNTIRNIREEIAAGNLYQVNFTGRYRFSFDGEVPLLFSRLRFLQPSSYTAWLNYRERITLSFSPELFFRRSGPEIETMPMKGTAPRGSSGEEDQTLRERLALCPKNRAENLMIVDLLRNDLGRICRPGSVETGGLFVTETWPTLHQMVSTIRGEEREDVGLYELFRALYPSGSITGAPKIKAMKVIQSLEPDPRGIYTGTIGYITPERDMLFNVAIRTLELSGREGVYGSGSGIVWDSDPEEEYRECRLKAKILQVSMSRDMMLFESLLWAGSYLWLDEHLDRMEASASALGFLFDRRSARTLLGRLESELSRSGNRFKVRLNLSDAGAFSAVHEPVAQHALAGPVRLALAAHPADSSEPLRYHKTTQRELYDGYFALARNKGFDEVLFLNERKEVTEGAISTIFIRKGKQFYTPPIQSGILNGIFRGYFLTTRPYAGEKVLTLKDLRDADMIYIANSVRGLRPAVFNGDEILLQTKG</sequence>
<dbReference type="InterPro" id="IPR005801">
    <property type="entry name" value="ADC_synthase"/>
</dbReference>
<dbReference type="Proteomes" id="UP000004162">
    <property type="component" value="Unassembled WGS sequence"/>
</dbReference>